<dbReference type="SMART" id="SM00355">
    <property type="entry name" value="ZnF_C2H2"/>
    <property type="match status" value="11"/>
</dbReference>
<proteinExistence type="predicted"/>
<dbReference type="PANTHER" id="PTHR24376:SF235">
    <property type="entry name" value="C2H2-TYPE DOMAIN-CONTAINING PROTEIN"/>
    <property type="match status" value="1"/>
</dbReference>
<dbReference type="SUPFAM" id="SSF57667">
    <property type="entry name" value="beta-beta-alpha zinc fingers"/>
    <property type="match status" value="7"/>
</dbReference>
<dbReference type="InterPro" id="IPR013087">
    <property type="entry name" value="Znf_C2H2_type"/>
</dbReference>
<evidence type="ECO:0000256" key="2">
    <source>
        <dbReference type="ARBA" id="ARBA00022723"/>
    </source>
</evidence>
<evidence type="ECO:0000256" key="7">
    <source>
        <dbReference type="PROSITE-ProRule" id="PRU00042"/>
    </source>
</evidence>
<keyword evidence="5" id="KW-0862">Zinc</keyword>
<dbReference type="EnsemblMetazoa" id="LLOJ000281-RA">
    <property type="protein sequence ID" value="LLOJ000281-PA"/>
    <property type="gene ID" value="LLOJ000281"/>
</dbReference>
<dbReference type="GO" id="GO:0005634">
    <property type="term" value="C:nucleus"/>
    <property type="evidence" value="ECO:0007669"/>
    <property type="project" value="UniProtKB-SubCell"/>
</dbReference>
<dbReference type="VEuPathDB" id="VectorBase:LLOJ000281"/>
<dbReference type="EMBL" id="AJWK01001026">
    <property type="status" value="NOT_ANNOTATED_CDS"/>
    <property type="molecule type" value="Genomic_DNA"/>
</dbReference>
<accession>A0A1B0C8K9</accession>
<keyword evidence="4 7" id="KW-0863">Zinc-finger</keyword>
<dbReference type="InterPro" id="IPR036236">
    <property type="entry name" value="Znf_C2H2_sf"/>
</dbReference>
<feature type="domain" description="C2H2-type" evidence="8">
    <location>
        <begin position="83"/>
        <end position="110"/>
    </location>
</feature>
<keyword evidence="3" id="KW-0677">Repeat</keyword>
<feature type="domain" description="C2H2-type" evidence="8">
    <location>
        <begin position="144"/>
        <end position="173"/>
    </location>
</feature>
<dbReference type="PROSITE" id="PS50157">
    <property type="entry name" value="ZINC_FINGER_C2H2_2"/>
    <property type="match status" value="9"/>
</dbReference>
<sequence length="391" mass="45770">MAIEIKHVLDVHEPPQVLKCKCCEKTFTRKESLHNHMKLHQGIILTDEEKISRGLKDCDQCGKSCLVIHFDKHMMSHRGERPLKCEICGKGFIWKCGLKKHLMAHRGELSKTNLPICEVCGKKMSKFQSLQAHMKIHERPTMPFKCSITGCDKSYSSEKFLKRHINRHNSKRHKCNECEVDYKDSQQLKIHVKKIHLKEEAPFKCVQCNKDSWTRRHMMSHRGERPLKCEICGKGFIWKCGLKKHLMAHRGELSKTNLPICEVCGKKMSKFQSLQAHMKIHERPTMPFKCSVTGCDKSYSNEKFLKRHINRHNSKRHKCNECEVDYKDSQQLKIHVKKIHLKEEAPFKCVQCNKDSWTRRISQTTSGVLECIRLCRLKSDKLGKDFEQILQ</sequence>
<dbReference type="PANTHER" id="PTHR24376">
    <property type="entry name" value="ZINC FINGER PROTEIN"/>
    <property type="match status" value="1"/>
</dbReference>
<dbReference type="EMBL" id="AJWK01001025">
    <property type="status" value="NOT_ANNOTATED_CDS"/>
    <property type="molecule type" value="Genomic_DNA"/>
</dbReference>
<evidence type="ECO:0000256" key="4">
    <source>
        <dbReference type="ARBA" id="ARBA00022771"/>
    </source>
</evidence>
<evidence type="ECO:0000313" key="9">
    <source>
        <dbReference type="EnsemblMetazoa" id="LLOJ000281-PA"/>
    </source>
</evidence>
<feature type="domain" description="C2H2-type" evidence="8">
    <location>
        <begin position="173"/>
        <end position="201"/>
    </location>
</feature>
<feature type="domain" description="C2H2-type" evidence="8">
    <location>
        <begin position="317"/>
        <end position="345"/>
    </location>
</feature>
<keyword evidence="6" id="KW-0539">Nucleus</keyword>
<organism evidence="9 10">
    <name type="scientific">Lutzomyia longipalpis</name>
    <name type="common">Sand fly</name>
    <dbReference type="NCBI Taxonomy" id="7200"/>
    <lineage>
        <taxon>Eukaryota</taxon>
        <taxon>Metazoa</taxon>
        <taxon>Ecdysozoa</taxon>
        <taxon>Arthropoda</taxon>
        <taxon>Hexapoda</taxon>
        <taxon>Insecta</taxon>
        <taxon>Pterygota</taxon>
        <taxon>Neoptera</taxon>
        <taxon>Endopterygota</taxon>
        <taxon>Diptera</taxon>
        <taxon>Nematocera</taxon>
        <taxon>Psychodoidea</taxon>
        <taxon>Psychodidae</taxon>
        <taxon>Lutzomyia</taxon>
        <taxon>Lutzomyia</taxon>
    </lineage>
</organism>
<evidence type="ECO:0000256" key="1">
    <source>
        <dbReference type="ARBA" id="ARBA00004123"/>
    </source>
</evidence>
<feature type="domain" description="C2H2-type" evidence="8">
    <location>
        <begin position="115"/>
        <end position="142"/>
    </location>
</feature>
<evidence type="ECO:0000256" key="6">
    <source>
        <dbReference type="ARBA" id="ARBA00023242"/>
    </source>
</evidence>
<keyword evidence="2" id="KW-0479">Metal-binding</keyword>
<dbReference type="Gene3D" id="3.30.160.60">
    <property type="entry name" value="Classic Zinc Finger"/>
    <property type="match status" value="7"/>
</dbReference>
<dbReference type="Pfam" id="PF00096">
    <property type="entry name" value="zf-C2H2"/>
    <property type="match status" value="2"/>
</dbReference>
<protein>
    <recommendedName>
        <fullName evidence="8">C2H2-type domain-containing protein</fullName>
    </recommendedName>
</protein>
<evidence type="ECO:0000256" key="5">
    <source>
        <dbReference type="ARBA" id="ARBA00022833"/>
    </source>
</evidence>
<reference evidence="9" key="1">
    <citation type="submission" date="2020-05" db="UniProtKB">
        <authorList>
            <consortium name="EnsemblMetazoa"/>
        </authorList>
    </citation>
    <scope>IDENTIFICATION</scope>
    <source>
        <strain evidence="9">Jacobina</strain>
    </source>
</reference>
<keyword evidence="10" id="KW-1185">Reference proteome</keyword>
<dbReference type="AlphaFoldDB" id="A0A1B0C8K9"/>
<name>A0A1B0C8K9_LUTLO</name>
<dbReference type="PROSITE" id="PS00028">
    <property type="entry name" value="ZINC_FINGER_C2H2_1"/>
    <property type="match status" value="9"/>
</dbReference>
<feature type="domain" description="C2H2-type" evidence="8">
    <location>
        <begin position="259"/>
        <end position="286"/>
    </location>
</feature>
<evidence type="ECO:0000259" key="8">
    <source>
        <dbReference type="PROSITE" id="PS50157"/>
    </source>
</evidence>
<dbReference type="Proteomes" id="UP000092461">
    <property type="component" value="Unassembled WGS sequence"/>
</dbReference>
<dbReference type="VEuPathDB" id="VectorBase:LLONM1_009423"/>
<evidence type="ECO:0000313" key="10">
    <source>
        <dbReference type="Proteomes" id="UP000092461"/>
    </source>
</evidence>
<feature type="domain" description="C2H2-type" evidence="8">
    <location>
        <begin position="227"/>
        <end position="254"/>
    </location>
</feature>
<dbReference type="VEuPathDB" id="VectorBase:LLONM1_002615"/>
<dbReference type="GO" id="GO:0008270">
    <property type="term" value="F:zinc ion binding"/>
    <property type="evidence" value="ECO:0007669"/>
    <property type="project" value="UniProtKB-KW"/>
</dbReference>
<dbReference type="FunFam" id="3.30.160.60:FF:000671">
    <property type="entry name" value="Zinc finger protein 26"/>
    <property type="match status" value="2"/>
</dbReference>
<evidence type="ECO:0000256" key="3">
    <source>
        <dbReference type="ARBA" id="ARBA00022737"/>
    </source>
</evidence>
<comment type="subcellular location">
    <subcellularLocation>
        <location evidence="1">Nucleus</location>
    </subcellularLocation>
</comment>
<feature type="domain" description="C2H2-type" evidence="8">
    <location>
        <begin position="288"/>
        <end position="317"/>
    </location>
</feature>
<feature type="domain" description="C2H2-type" evidence="8">
    <location>
        <begin position="18"/>
        <end position="42"/>
    </location>
</feature>